<feature type="domain" description="Histidine kinase" evidence="8">
    <location>
        <begin position="214"/>
        <end position="432"/>
    </location>
</feature>
<dbReference type="NCBIfam" id="TIGR00229">
    <property type="entry name" value="sensory_box"/>
    <property type="match status" value="1"/>
</dbReference>
<dbReference type="InterPro" id="IPR035965">
    <property type="entry name" value="PAS-like_dom_sf"/>
</dbReference>
<keyword evidence="5" id="KW-0808">Transferase</keyword>
<dbReference type="RefSeq" id="WP_343907711.1">
    <property type="nucleotide sequence ID" value="NZ_BAAAJE010000010.1"/>
</dbReference>
<gene>
    <name evidence="10" type="ORF">GCM10009606_23340</name>
</gene>
<dbReference type="Gene3D" id="3.30.450.20">
    <property type="entry name" value="PAS domain"/>
    <property type="match status" value="1"/>
</dbReference>
<dbReference type="CDD" id="cd16922">
    <property type="entry name" value="HATPase_EvgS-ArcB-TorS-like"/>
    <property type="match status" value="1"/>
</dbReference>
<dbReference type="InterPro" id="IPR036890">
    <property type="entry name" value="HATPase_C_sf"/>
</dbReference>
<reference evidence="10 11" key="1">
    <citation type="journal article" date="2019" name="Int. J. Syst. Evol. Microbiol.">
        <title>The Global Catalogue of Microorganisms (GCM) 10K type strain sequencing project: providing services to taxonomists for standard genome sequencing and annotation.</title>
        <authorList>
            <consortium name="The Broad Institute Genomics Platform"/>
            <consortium name="The Broad Institute Genome Sequencing Center for Infectious Disease"/>
            <person name="Wu L."/>
            <person name="Ma J."/>
        </authorList>
    </citation>
    <scope>NUCLEOTIDE SEQUENCE [LARGE SCALE GENOMIC DNA]</scope>
    <source>
        <strain evidence="10 11">JCM 11813</strain>
    </source>
</reference>
<dbReference type="InterPro" id="IPR000014">
    <property type="entry name" value="PAS"/>
</dbReference>
<dbReference type="InterPro" id="IPR005467">
    <property type="entry name" value="His_kinase_dom"/>
</dbReference>
<accession>A0ABN1UE87</accession>
<dbReference type="InterPro" id="IPR003594">
    <property type="entry name" value="HATPase_dom"/>
</dbReference>
<dbReference type="SUPFAM" id="SSF47384">
    <property type="entry name" value="Homodimeric domain of signal transducing histidine kinase"/>
    <property type="match status" value="1"/>
</dbReference>
<protein>
    <recommendedName>
        <fullName evidence="3">histidine kinase</fullName>
        <ecNumber evidence="3">2.7.13.3</ecNumber>
    </recommendedName>
</protein>
<dbReference type="SMART" id="SM00387">
    <property type="entry name" value="HATPase_c"/>
    <property type="match status" value="1"/>
</dbReference>
<keyword evidence="11" id="KW-1185">Reference proteome</keyword>
<dbReference type="EC" id="2.7.13.3" evidence="3"/>
<feature type="domain" description="PAS" evidence="9">
    <location>
        <begin position="80"/>
        <end position="150"/>
    </location>
</feature>
<dbReference type="Gene3D" id="3.30.565.10">
    <property type="entry name" value="Histidine kinase-like ATPase, C-terminal domain"/>
    <property type="match status" value="1"/>
</dbReference>
<evidence type="ECO:0000256" key="6">
    <source>
        <dbReference type="ARBA" id="ARBA00022777"/>
    </source>
</evidence>
<dbReference type="Pfam" id="PF13426">
    <property type="entry name" value="PAS_9"/>
    <property type="match status" value="1"/>
</dbReference>
<organism evidence="10 11">
    <name type="scientific">Nocardioides aquiterrae</name>
    <dbReference type="NCBI Taxonomy" id="203799"/>
    <lineage>
        <taxon>Bacteria</taxon>
        <taxon>Bacillati</taxon>
        <taxon>Actinomycetota</taxon>
        <taxon>Actinomycetes</taxon>
        <taxon>Propionibacteriales</taxon>
        <taxon>Nocardioidaceae</taxon>
        <taxon>Nocardioides</taxon>
    </lineage>
</organism>
<sequence>MEAVVVAGVALLAYSVASGYELFEWFEDWTRAHEEWNLDEVLVATLVTTISLAVYSWRRARELRRDAQLLRAAETSLAESTERYRSLFRLNPLAIVSIDVSGRFVESNDAAKALMGLQPGQLRGQHYSVLVDPADREAMGRRFEEMLAGRAQRFEISVSRADGERVDLRVTGIPIVVAGRVVGAYDLLEDVTAANRVRRELERATEAKSTFLANMSHEIRTPLTSMIAAAELLGETGLVPVQQELVARIGRSGDRLTALIDSILDFSAIEAGTTYVDTSPYNPRDLLSEAATEARRAARKKQVDFELRIDPSLPAAMTGDSGRVLQVVMNLVENAIKFTDAGSVVLAAAAAGEADDVVFTVTDTGIGLSEQDRDAVFESFHQADPTLTRRYGGSGLGLAICKELVELMDGRIWVESEPGRGSTFAFRIPAQLSA</sequence>
<evidence type="ECO:0000313" key="10">
    <source>
        <dbReference type="EMBL" id="GAA1143230.1"/>
    </source>
</evidence>
<dbReference type="SMART" id="SM00388">
    <property type="entry name" value="HisKA"/>
    <property type="match status" value="1"/>
</dbReference>
<evidence type="ECO:0000256" key="3">
    <source>
        <dbReference type="ARBA" id="ARBA00012438"/>
    </source>
</evidence>
<evidence type="ECO:0000256" key="7">
    <source>
        <dbReference type="ARBA" id="ARBA00023012"/>
    </source>
</evidence>
<evidence type="ECO:0000259" key="9">
    <source>
        <dbReference type="PROSITE" id="PS50112"/>
    </source>
</evidence>
<keyword evidence="6" id="KW-0418">Kinase</keyword>
<keyword evidence="4" id="KW-0597">Phosphoprotein</keyword>
<name>A0ABN1UE87_9ACTN</name>
<dbReference type="Pfam" id="PF00512">
    <property type="entry name" value="HisKA"/>
    <property type="match status" value="1"/>
</dbReference>
<evidence type="ECO:0000313" key="11">
    <source>
        <dbReference type="Proteomes" id="UP001499979"/>
    </source>
</evidence>
<dbReference type="CDD" id="cd00082">
    <property type="entry name" value="HisKA"/>
    <property type="match status" value="1"/>
</dbReference>
<dbReference type="SUPFAM" id="SSF55874">
    <property type="entry name" value="ATPase domain of HSP90 chaperone/DNA topoisomerase II/histidine kinase"/>
    <property type="match status" value="1"/>
</dbReference>
<evidence type="ECO:0000256" key="2">
    <source>
        <dbReference type="ARBA" id="ARBA00004236"/>
    </source>
</evidence>
<dbReference type="InterPro" id="IPR004358">
    <property type="entry name" value="Sig_transdc_His_kin-like_C"/>
</dbReference>
<dbReference type="CDD" id="cd00130">
    <property type="entry name" value="PAS"/>
    <property type="match status" value="1"/>
</dbReference>
<dbReference type="Gene3D" id="1.10.287.130">
    <property type="match status" value="1"/>
</dbReference>
<evidence type="ECO:0000256" key="1">
    <source>
        <dbReference type="ARBA" id="ARBA00000085"/>
    </source>
</evidence>
<keyword evidence="7" id="KW-0902">Two-component regulatory system</keyword>
<dbReference type="PANTHER" id="PTHR43047">
    <property type="entry name" value="TWO-COMPONENT HISTIDINE PROTEIN KINASE"/>
    <property type="match status" value="1"/>
</dbReference>
<comment type="catalytic activity">
    <reaction evidence="1">
        <text>ATP + protein L-histidine = ADP + protein N-phospho-L-histidine.</text>
        <dbReference type="EC" id="2.7.13.3"/>
    </reaction>
</comment>
<dbReference type="EMBL" id="BAAAJE010000010">
    <property type="protein sequence ID" value="GAA1143230.1"/>
    <property type="molecule type" value="Genomic_DNA"/>
</dbReference>
<proteinExistence type="predicted"/>
<dbReference type="PROSITE" id="PS50112">
    <property type="entry name" value="PAS"/>
    <property type="match status" value="1"/>
</dbReference>
<dbReference type="PRINTS" id="PR00344">
    <property type="entry name" value="BCTRLSENSOR"/>
</dbReference>
<dbReference type="SUPFAM" id="SSF55785">
    <property type="entry name" value="PYP-like sensor domain (PAS domain)"/>
    <property type="match status" value="1"/>
</dbReference>
<comment type="subcellular location">
    <subcellularLocation>
        <location evidence="2">Cell membrane</location>
    </subcellularLocation>
</comment>
<dbReference type="Pfam" id="PF02518">
    <property type="entry name" value="HATPase_c"/>
    <property type="match status" value="1"/>
</dbReference>
<evidence type="ECO:0000256" key="5">
    <source>
        <dbReference type="ARBA" id="ARBA00022679"/>
    </source>
</evidence>
<dbReference type="InterPro" id="IPR036097">
    <property type="entry name" value="HisK_dim/P_sf"/>
</dbReference>
<dbReference type="Proteomes" id="UP001499979">
    <property type="component" value="Unassembled WGS sequence"/>
</dbReference>
<dbReference type="InterPro" id="IPR003661">
    <property type="entry name" value="HisK_dim/P_dom"/>
</dbReference>
<evidence type="ECO:0000256" key="4">
    <source>
        <dbReference type="ARBA" id="ARBA00022553"/>
    </source>
</evidence>
<comment type="caution">
    <text evidence="10">The sequence shown here is derived from an EMBL/GenBank/DDBJ whole genome shotgun (WGS) entry which is preliminary data.</text>
</comment>
<dbReference type="PROSITE" id="PS50109">
    <property type="entry name" value="HIS_KIN"/>
    <property type="match status" value="1"/>
</dbReference>
<evidence type="ECO:0000259" key="8">
    <source>
        <dbReference type="PROSITE" id="PS50109"/>
    </source>
</evidence>
<dbReference type="SMART" id="SM00091">
    <property type="entry name" value="PAS"/>
    <property type="match status" value="1"/>
</dbReference>